<organism evidence="1">
    <name type="scientific">marine sediment metagenome</name>
    <dbReference type="NCBI Taxonomy" id="412755"/>
    <lineage>
        <taxon>unclassified sequences</taxon>
        <taxon>metagenomes</taxon>
        <taxon>ecological metagenomes</taxon>
    </lineage>
</organism>
<dbReference type="AlphaFoldDB" id="A0A0F9IGX4"/>
<reference evidence="1" key="1">
    <citation type="journal article" date="2015" name="Nature">
        <title>Complex archaea that bridge the gap between prokaryotes and eukaryotes.</title>
        <authorList>
            <person name="Spang A."/>
            <person name="Saw J.H."/>
            <person name="Jorgensen S.L."/>
            <person name="Zaremba-Niedzwiedzka K."/>
            <person name="Martijn J."/>
            <person name="Lind A.E."/>
            <person name="van Eijk R."/>
            <person name="Schleper C."/>
            <person name="Guy L."/>
            <person name="Ettema T.J."/>
        </authorList>
    </citation>
    <scope>NUCLEOTIDE SEQUENCE</scope>
</reference>
<gene>
    <name evidence="1" type="ORF">LCGC14_1942850</name>
</gene>
<accession>A0A0F9IGX4</accession>
<dbReference type="EMBL" id="LAZR01021059">
    <property type="protein sequence ID" value="KKL86627.1"/>
    <property type="molecule type" value="Genomic_DNA"/>
</dbReference>
<protein>
    <submittedName>
        <fullName evidence="1">Uncharacterized protein</fullName>
    </submittedName>
</protein>
<comment type="caution">
    <text evidence="1">The sequence shown here is derived from an EMBL/GenBank/DDBJ whole genome shotgun (WGS) entry which is preliminary data.</text>
</comment>
<name>A0A0F9IGX4_9ZZZZ</name>
<evidence type="ECO:0000313" key="1">
    <source>
        <dbReference type="EMBL" id="KKL86627.1"/>
    </source>
</evidence>
<proteinExistence type="predicted"/>
<sequence>MAGTTGKGDFIMGLNAGTFLKRLGAVTTGYGFKKAVPVHLNECHKYDDGALLTTTVTAAGYDMLDTGSKQRVIFVDDDETSMFGFNFSVPEDYDESIDKLRIRALASMDGGTTDTVYLDAEIYRKRAGAVATADLDPTIDATRIPAAIASAAWSEVNADGNDLQGGDQLTVVLKTAAHTTDGIIVYGIEVVYAADLVYFDVDDRAI</sequence>